<evidence type="ECO:0000256" key="3">
    <source>
        <dbReference type="ARBA" id="ARBA00022669"/>
    </source>
</evidence>
<dbReference type="PROSITE" id="PS51677">
    <property type="entry name" value="NODB"/>
    <property type="match status" value="1"/>
</dbReference>
<evidence type="ECO:0000256" key="6">
    <source>
        <dbReference type="ARBA" id="ARBA00022801"/>
    </source>
</evidence>
<evidence type="ECO:0000256" key="1">
    <source>
        <dbReference type="ARBA" id="ARBA00001941"/>
    </source>
</evidence>
<keyword evidence="7" id="KW-0749">Sporulation</keyword>
<dbReference type="InterPro" id="IPR050248">
    <property type="entry name" value="Polysacc_deacetylase_ArnD"/>
</dbReference>
<comment type="catalytic activity">
    <reaction evidence="14">
        <text>[(1-&gt;4)-N-acetyl-beta-D-glucosaminyl](n) + n H2O = chitosan + n acetate</text>
        <dbReference type="Rhea" id="RHEA:10464"/>
        <dbReference type="Rhea" id="RHEA-COMP:9593"/>
        <dbReference type="Rhea" id="RHEA-COMP:9597"/>
        <dbReference type="ChEBI" id="CHEBI:15377"/>
        <dbReference type="ChEBI" id="CHEBI:17029"/>
        <dbReference type="ChEBI" id="CHEBI:30089"/>
        <dbReference type="ChEBI" id="CHEBI:57704"/>
        <dbReference type="EC" id="3.5.1.41"/>
    </reaction>
    <physiologicalReaction direction="left-to-right" evidence="14">
        <dbReference type="Rhea" id="RHEA:10465"/>
    </physiologicalReaction>
</comment>
<reference evidence="20" key="1">
    <citation type="journal article" date="2012" name="G3 (Bethesda)">
        <title>Pichia sorbitophila, an interspecies yeast hybrid reveals early steps of genome resolution following polyploidization.</title>
        <authorList>
            <person name="Leh Louis V."/>
            <person name="Despons L."/>
            <person name="Friedrich A."/>
            <person name="Martin T."/>
            <person name="Durrens P."/>
            <person name="Casaregola S."/>
            <person name="Neuveglise C."/>
            <person name="Fairhead C."/>
            <person name="Marck C."/>
            <person name="Cruz J.A."/>
            <person name="Straub M.L."/>
            <person name="Kugler V."/>
            <person name="Sacerdot C."/>
            <person name="Uzunov Z."/>
            <person name="Thierry A."/>
            <person name="Weiss S."/>
            <person name="Bleykasten C."/>
            <person name="De Montigny J."/>
            <person name="Jacques N."/>
            <person name="Jung P."/>
            <person name="Lemaire M."/>
            <person name="Mallet S."/>
            <person name="Morel G."/>
            <person name="Richard G.F."/>
            <person name="Sarkar A."/>
            <person name="Savel G."/>
            <person name="Schacherer J."/>
            <person name="Seret M.L."/>
            <person name="Talla E."/>
            <person name="Samson G."/>
            <person name="Jubin C."/>
            <person name="Poulain J."/>
            <person name="Vacherie B."/>
            <person name="Barbe V."/>
            <person name="Pelletier E."/>
            <person name="Sherman D.J."/>
            <person name="Westhof E."/>
            <person name="Weissenbach J."/>
            <person name="Baret P.V."/>
            <person name="Wincker P."/>
            <person name="Gaillardin C."/>
            <person name="Dujon B."/>
            <person name="Souciet J.L."/>
        </authorList>
    </citation>
    <scope>NUCLEOTIDE SEQUENCE [LARGE SCALE GENOMIC DNA]</scope>
    <source>
        <strain evidence="20">CBS 270.75 / DBVPG 7215 / KCTC 17166 / NRRL Y-17582</strain>
    </source>
</reference>
<keyword evidence="20" id="KW-1185">Reference proteome</keyword>
<evidence type="ECO:0000256" key="15">
    <source>
        <dbReference type="ARBA" id="ARBA00054095"/>
    </source>
</evidence>
<dbReference type="GeneID" id="11471554"/>
<dbReference type="InParanoid" id="G8JXS0"/>
<dbReference type="RefSeq" id="XP_003648461.1">
    <property type="nucleotide sequence ID" value="XM_003648413.1"/>
</dbReference>
<dbReference type="GO" id="GO:0005628">
    <property type="term" value="C:prospore membrane"/>
    <property type="evidence" value="ECO:0007669"/>
    <property type="project" value="TreeGrafter"/>
</dbReference>
<dbReference type="GO" id="GO:0030476">
    <property type="term" value="P:ascospore wall assembly"/>
    <property type="evidence" value="ECO:0007669"/>
    <property type="project" value="TreeGrafter"/>
</dbReference>
<sequence>MKLQSILLYVAAYGGGRVLGMPSREHYQLASGEMTPFPEWLSELTGLSQWPESDPPYIPLETIDLSIVPDYKPYREGECHLNPPESCSFDCYKCLAFDDIHTCSKLTQTFDDGPSGATSLLLDHLRHKTTFFNLGYNIVRNPSVYQRMLAEGHLVGTHTWSHPFLPSLTNEQIVAQLEWSVWAMNATGNHLPRWFRPPYGGIDNRVRAIARQFGLTTVLWDHDSFDWMLQSPEFSRTEQQIYDDVAEWIHGGTGIVLEHDGHERTVRIGIQVNNMIGHNQMTIAECAGGQDYLNSLPRFSRNSNPSSSLSSPNNPNNPFNGASAKDKT</sequence>
<dbReference type="FunFam" id="3.20.20.370:FF:000008">
    <property type="entry name" value="Chitin deacetylase"/>
    <property type="match status" value="1"/>
</dbReference>
<dbReference type="OMA" id="QWSIWAM"/>
<evidence type="ECO:0000256" key="12">
    <source>
        <dbReference type="ARBA" id="ARBA00023326"/>
    </source>
</evidence>
<keyword evidence="10" id="KW-0119">Carbohydrate metabolism</keyword>
<comment type="similarity">
    <text evidence="2">Belongs to the polysaccharide deacetylase family.</text>
</comment>
<keyword evidence="8" id="KW-0146">Chitin degradation</keyword>
<dbReference type="Proteomes" id="UP000006790">
    <property type="component" value="Chromosome 8"/>
</dbReference>
<keyword evidence="6" id="KW-0378">Hydrolase</keyword>
<evidence type="ECO:0000256" key="4">
    <source>
        <dbReference type="ARBA" id="ARBA00022723"/>
    </source>
</evidence>
<keyword evidence="5" id="KW-0732">Signal</keyword>
<dbReference type="STRING" id="931890.G8JXS0"/>
<dbReference type="PANTHER" id="PTHR10587:SF133">
    <property type="entry name" value="CHITIN DEACETYLASE 1-RELATED"/>
    <property type="match status" value="1"/>
</dbReference>
<feature type="compositionally biased region" description="Low complexity" evidence="17">
    <location>
        <begin position="297"/>
        <end position="320"/>
    </location>
</feature>
<protein>
    <recommendedName>
        <fullName evidence="13">chitin deacetylase</fullName>
        <ecNumber evidence="13">3.5.1.41</ecNumber>
    </recommendedName>
</protein>
<evidence type="ECO:0000256" key="13">
    <source>
        <dbReference type="ARBA" id="ARBA00024056"/>
    </source>
</evidence>
<dbReference type="GO" id="GO:0046872">
    <property type="term" value="F:metal ion binding"/>
    <property type="evidence" value="ECO:0007669"/>
    <property type="project" value="UniProtKB-KW"/>
</dbReference>
<dbReference type="KEGG" id="erc:Ecym_8373"/>
<keyword evidence="11" id="KW-0170">Cobalt</keyword>
<evidence type="ECO:0000256" key="10">
    <source>
        <dbReference type="ARBA" id="ARBA00023277"/>
    </source>
</evidence>
<comment type="subcellular location">
    <subcellularLocation>
        <location evidence="16">Prospore</location>
    </subcellularLocation>
</comment>
<name>G8JXS0_ERECY</name>
<evidence type="ECO:0000256" key="8">
    <source>
        <dbReference type="ARBA" id="ARBA00023024"/>
    </source>
</evidence>
<accession>G8JXS0</accession>
<feature type="region of interest" description="Disordered" evidence="17">
    <location>
        <begin position="297"/>
        <end position="328"/>
    </location>
</feature>
<keyword evidence="12" id="KW-0624">Polysaccharide degradation</keyword>
<evidence type="ECO:0000256" key="9">
    <source>
        <dbReference type="ARBA" id="ARBA00023180"/>
    </source>
</evidence>
<proteinExistence type="inferred from homology"/>
<keyword evidence="9" id="KW-0325">Glycoprotein</keyword>
<dbReference type="InterPro" id="IPR011330">
    <property type="entry name" value="Glyco_hydro/deAcase_b/a-brl"/>
</dbReference>
<evidence type="ECO:0000256" key="14">
    <source>
        <dbReference type="ARBA" id="ARBA00048494"/>
    </source>
</evidence>
<evidence type="ECO:0000256" key="5">
    <source>
        <dbReference type="ARBA" id="ARBA00022729"/>
    </source>
</evidence>
<evidence type="ECO:0000256" key="17">
    <source>
        <dbReference type="SAM" id="MobiDB-lite"/>
    </source>
</evidence>
<evidence type="ECO:0000313" key="20">
    <source>
        <dbReference type="Proteomes" id="UP000006790"/>
    </source>
</evidence>
<evidence type="ECO:0000256" key="2">
    <source>
        <dbReference type="ARBA" id="ARBA00010973"/>
    </source>
</evidence>
<keyword evidence="4" id="KW-0479">Metal-binding</keyword>
<dbReference type="GO" id="GO:0008061">
    <property type="term" value="F:chitin binding"/>
    <property type="evidence" value="ECO:0007669"/>
    <property type="project" value="UniProtKB-KW"/>
</dbReference>
<organism evidence="19 20">
    <name type="scientific">Eremothecium cymbalariae (strain CBS 270.75 / DBVPG 7215 / KCTC 17166 / NRRL Y-17582)</name>
    <name type="common">Yeast</name>
    <dbReference type="NCBI Taxonomy" id="931890"/>
    <lineage>
        <taxon>Eukaryota</taxon>
        <taxon>Fungi</taxon>
        <taxon>Dikarya</taxon>
        <taxon>Ascomycota</taxon>
        <taxon>Saccharomycotina</taxon>
        <taxon>Saccharomycetes</taxon>
        <taxon>Saccharomycetales</taxon>
        <taxon>Saccharomycetaceae</taxon>
        <taxon>Eremothecium</taxon>
    </lineage>
</organism>
<dbReference type="PANTHER" id="PTHR10587">
    <property type="entry name" value="GLYCOSYL TRANSFERASE-RELATED"/>
    <property type="match status" value="1"/>
</dbReference>
<evidence type="ECO:0000256" key="16">
    <source>
        <dbReference type="ARBA" id="ARBA00060373"/>
    </source>
</evidence>
<dbReference type="AlphaFoldDB" id="G8JXS0"/>
<dbReference type="Pfam" id="PF01522">
    <property type="entry name" value="Polysacc_deac_1"/>
    <property type="match status" value="1"/>
</dbReference>
<comment type="function">
    <text evidence="15">Hydrolyzes the N-acetamido groups of N-acetyl-D-glucosamine residues in chitin to form chitosan and acetate. Chitosan is a component of the spore wall.</text>
</comment>
<evidence type="ECO:0000256" key="11">
    <source>
        <dbReference type="ARBA" id="ARBA00023285"/>
    </source>
</evidence>
<dbReference type="eggNOG" id="ENOG502QRIP">
    <property type="taxonomic scope" value="Eukaryota"/>
</dbReference>
<dbReference type="GO" id="GO:0004099">
    <property type="term" value="F:chitin deacetylase activity"/>
    <property type="evidence" value="ECO:0007669"/>
    <property type="project" value="UniProtKB-EC"/>
</dbReference>
<dbReference type="SUPFAM" id="SSF88713">
    <property type="entry name" value="Glycoside hydrolase/deacetylase"/>
    <property type="match status" value="1"/>
</dbReference>
<gene>
    <name evidence="19" type="ordered locus">Ecym_8373</name>
</gene>
<keyword evidence="3" id="KW-0147">Chitin-binding</keyword>
<dbReference type="InterPro" id="IPR002509">
    <property type="entry name" value="NODB_dom"/>
</dbReference>
<dbReference type="EMBL" id="CP002504">
    <property type="protein sequence ID" value="AET41644.1"/>
    <property type="molecule type" value="Genomic_DNA"/>
</dbReference>
<dbReference type="EC" id="3.5.1.41" evidence="13"/>
<dbReference type="HOGENOM" id="CLU_030200_0_2_1"/>
<dbReference type="Gene3D" id="3.20.20.370">
    <property type="entry name" value="Glycoside hydrolase/deacetylase"/>
    <property type="match status" value="1"/>
</dbReference>
<dbReference type="GO" id="GO:0000272">
    <property type="term" value="P:polysaccharide catabolic process"/>
    <property type="evidence" value="ECO:0007669"/>
    <property type="project" value="UniProtKB-KW"/>
</dbReference>
<feature type="domain" description="NodB homology" evidence="18">
    <location>
        <begin position="104"/>
        <end position="286"/>
    </location>
</feature>
<comment type="cofactor">
    <cofactor evidence="1">
        <name>Co(2+)</name>
        <dbReference type="ChEBI" id="CHEBI:48828"/>
    </cofactor>
</comment>
<dbReference type="GO" id="GO:0006032">
    <property type="term" value="P:chitin catabolic process"/>
    <property type="evidence" value="ECO:0007669"/>
    <property type="project" value="UniProtKB-KW"/>
</dbReference>
<dbReference type="OrthoDB" id="2125469at2759"/>
<evidence type="ECO:0000256" key="7">
    <source>
        <dbReference type="ARBA" id="ARBA00022969"/>
    </source>
</evidence>
<evidence type="ECO:0000259" key="18">
    <source>
        <dbReference type="PROSITE" id="PS51677"/>
    </source>
</evidence>
<evidence type="ECO:0000313" key="19">
    <source>
        <dbReference type="EMBL" id="AET41644.1"/>
    </source>
</evidence>
<dbReference type="FunCoup" id="G8JXS0">
    <property type="interactions" value="44"/>
</dbReference>